<evidence type="ECO:0000259" key="9">
    <source>
        <dbReference type="PROSITE" id="PS50109"/>
    </source>
</evidence>
<dbReference type="EC" id="2.7.13.3" evidence="2"/>
<dbReference type="FunFam" id="1.10.287.130:FF:000002">
    <property type="entry name" value="Two-component osmosensing histidine kinase"/>
    <property type="match status" value="1"/>
</dbReference>
<comment type="catalytic activity">
    <reaction evidence="1">
        <text>ATP + protein L-histidine = ADP + protein N-phospho-L-histidine.</text>
        <dbReference type="EC" id="2.7.13.3"/>
    </reaction>
</comment>
<dbReference type="PANTHER" id="PTHR45339">
    <property type="entry name" value="HYBRID SIGNAL TRANSDUCTION HISTIDINE KINASE J"/>
    <property type="match status" value="1"/>
</dbReference>
<protein>
    <recommendedName>
        <fullName evidence="2">histidine kinase</fullName>
        <ecNumber evidence="2">2.7.13.3</ecNumber>
    </recommendedName>
</protein>
<evidence type="ECO:0000256" key="8">
    <source>
        <dbReference type="ARBA" id="ARBA00023012"/>
    </source>
</evidence>
<dbReference type="Gene3D" id="1.10.287.130">
    <property type="match status" value="1"/>
</dbReference>
<keyword evidence="3" id="KW-0597">Phosphoprotein</keyword>
<proteinExistence type="predicted"/>
<sequence length="93" mass="10742">VEANRVKSEFLANMSHEIRTPLNGIIGFCRLLGRSSLDSRQQEWLEHVDRACSNLLMLVNDILDYSRLEAGRLELERMPMEMVELIDEVLALQ</sequence>
<name>A0A7W2FV81_9VIBR</name>
<feature type="non-terminal residue" evidence="10">
    <location>
        <position position="1"/>
    </location>
</feature>
<evidence type="ECO:0000256" key="3">
    <source>
        <dbReference type="ARBA" id="ARBA00022553"/>
    </source>
</evidence>
<dbReference type="RefSeq" id="WP_281364274.1">
    <property type="nucleotide sequence ID" value="NZ_JACFYF010000217.1"/>
</dbReference>
<evidence type="ECO:0000256" key="1">
    <source>
        <dbReference type="ARBA" id="ARBA00000085"/>
    </source>
</evidence>
<dbReference type="Proteomes" id="UP000571701">
    <property type="component" value="Unassembled WGS sequence"/>
</dbReference>
<accession>A0A7W2FV81</accession>
<dbReference type="CDD" id="cd00082">
    <property type="entry name" value="HisKA"/>
    <property type="match status" value="1"/>
</dbReference>
<comment type="caution">
    <text evidence="10">The sequence shown here is derived from an EMBL/GenBank/DDBJ whole genome shotgun (WGS) entry which is preliminary data.</text>
</comment>
<keyword evidence="6 10" id="KW-0418">Kinase</keyword>
<dbReference type="PANTHER" id="PTHR45339:SF1">
    <property type="entry name" value="HYBRID SIGNAL TRANSDUCTION HISTIDINE KINASE J"/>
    <property type="match status" value="1"/>
</dbReference>
<gene>
    <name evidence="10" type="ORF">H2O73_20970</name>
</gene>
<feature type="non-terminal residue" evidence="10">
    <location>
        <position position="93"/>
    </location>
</feature>
<evidence type="ECO:0000256" key="5">
    <source>
        <dbReference type="ARBA" id="ARBA00022741"/>
    </source>
</evidence>
<dbReference type="InterPro" id="IPR036097">
    <property type="entry name" value="HisK_dim/P_sf"/>
</dbReference>
<organism evidence="10 11">
    <name type="scientific">Vibrio marinisediminis</name>
    <dbReference type="NCBI Taxonomy" id="2758441"/>
    <lineage>
        <taxon>Bacteria</taxon>
        <taxon>Pseudomonadati</taxon>
        <taxon>Pseudomonadota</taxon>
        <taxon>Gammaproteobacteria</taxon>
        <taxon>Vibrionales</taxon>
        <taxon>Vibrionaceae</taxon>
        <taxon>Vibrio</taxon>
    </lineage>
</organism>
<dbReference type="EMBL" id="JACFYF010000217">
    <property type="protein sequence ID" value="MBA5764824.1"/>
    <property type="molecule type" value="Genomic_DNA"/>
</dbReference>
<dbReference type="AlphaFoldDB" id="A0A7W2FV81"/>
<dbReference type="GO" id="GO:0000155">
    <property type="term" value="F:phosphorelay sensor kinase activity"/>
    <property type="evidence" value="ECO:0007669"/>
    <property type="project" value="InterPro"/>
</dbReference>
<evidence type="ECO:0000313" key="11">
    <source>
        <dbReference type="Proteomes" id="UP000571701"/>
    </source>
</evidence>
<reference evidence="10 11" key="1">
    <citation type="submission" date="2020-07" db="EMBL/GenBank/DDBJ databases">
        <title>Vibrio marinisediminis sp. nov., isolated from marine sediment.</title>
        <authorList>
            <person name="Ji X."/>
        </authorList>
    </citation>
    <scope>NUCLEOTIDE SEQUENCE [LARGE SCALE GENOMIC DNA]</scope>
    <source>
        <strain evidence="10 11">404</strain>
    </source>
</reference>
<evidence type="ECO:0000256" key="6">
    <source>
        <dbReference type="ARBA" id="ARBA00022777"/>
    </source>
</evidence>
<dbReference type="Pfam" id="PF00512">
    <property type="entry name" value="HisKA"/>
    <property type="match status" value="1"/>
</dbReference>
<dbReference type="InterPro" id="IPR005467">
    <property type="entry name" value="His_kinase_dom"/>
</dbReference>
<dbReference type="SMART" id="SM00388">
    <property type="entry name" value="HisKA"/>
    <property type="match status" value="1"/>
</dbReference>
<keyword evidence="4" id="KW-0808">Transferase</keyword>
<keyword evidence="8" id="KW-0902">Two-component regulatory system</keyword>
<evidence type="ECO:0000256" key="2">
    <source>
        <dbReference type="ARBA" id="ARBA00012438"/>
    </source>
</evidence>
<dbReference type="InterPro" id="IPR003661">
    <property type="entry name" value="HisK_dim/P_dom"/>
</dbReference>
<dbReference type="GO" id="GO:0005524">
    <property type="term" value="F:ATP binding"/>
    <property type="evidence" value="ECO:0007669"/>
    <property type="project" value="UniProtKB-KW"/>
</dbReference>
<keyword evidence="7" id="KW-0067">ATP-binding</keyword>
<evidence type="ECO:0000256" key="4">
    <source>
        <dbReference type="ARBA" id="ARBA00022679"/>
    </source>
</evidence>
<keyword evidence="5" id="KW-0547">Nucleotide-binding</keyword>
<feature type="domain" description="Histidine kinase" evidence="9">
    <location>
        <begin position="13"/>
        <end position="93"/>
    </location>
</feature>
<evidence type="ECO:0000313" key="10">
    <source>
        <dbReference type="EMBL" id="MBA5764824.1"/>
    </source>
</evidence>
<keyword evidence="11" id="KW-1185">Reference proteome</keyword>
<dbReference type="PROSITE" id="PS50109">
    <property type="entry name" value="HIS_KIN"/>
    <property type="match status" value="1"/>
</dbReference>
<dbReference type="SUPFAM" id="SSF47384">
    <property type="entry name" value="Homodimeric domain of signal transducing histidine kinase"/>
    <property type="match status" value="1"/>
</dbReference>
<evidence type="ECO:0000256" key="7">
    <source>
        <dbReference type="ARBA" id="ARBA00022840"/>
    </source>
</evidence>